<proteinExistence type="predicted"/>
<dbReference type="Proteomes" id="UP000694846">
    <property type="component" value="Unplaced"/>
</dbReference>
<dbReference type="InterPro" id="IPR012337">
    <property type="entry name" value="RNaseH-like_sf"/>
</dbReference>
<dbReference type="GO" id="GO:0046983">
    <property type="term" value="F:protein dimerization activity"/>
    <property type="evidence" value="ECO:0007669"/>
    <property type="project" value="InterPro"/>
</dbReference>
<organism evidence="2 3">
    <name type="scientific">Sipha flava</name>
    <name type="common">yellow sugarcane aphid</name>
    <dbReference type="NCBI Taxonomy" id="143950"/>
    <lineage>
        <taxon>Eukaryota</taxon>
        <taxon>Metazoa</taxon>
        <taxon>Ecdysozoa</taxon>
        <taxon>Arthropoda</taxon>
        <taxon>Hexapoda</taxon>
        <taxon>Insecta</taxon>
        <taxon>Pterygota</taxon>
        <taxon>Neoptera</taxon>
        <taxon>Paraneoptera</taxon>
        <taxon>Hemiptera</taxon>
        <taxon>Sternorrhyncha</taxon>
        <taxon>Aphidomorpha</taxon>
        <taxon>Aphidoidea</taxon>
        <taxon>Aphididae</taxon>
        <taxon>Sipha</taxon>
    </lineage>
</organism>
<dbReference type="Pfam" id="PF05699">
    <property type="entry name" value="Dimer_Tnp_hAT"/>
    <property type="match status" value="1"/>
</dbReference>
<dbReference type="SUPFAM" id="SSF53098">
    <property type="entry name" value="Ribonuclease H-like"/>
    <property type="match status" value="1"/>
</dbReference>
<gene>
    <name evidence="3" type="primary">LOC112689067</name>
</gene>
<evidence type="ECO:0000259" key="1">
    <source>
        <dbReference type="Pfam" id="PF05699"/>
    </source>
</evidence>
<dbReference type="OrthoDB" id="6759200at2759"/>
<name>A0A8B8G6Y9_9HEMI</name>
<dbReference type="AlphaFoldDB" id="A0A8B8G6Y9"/>
<sequence length="319" mass="36526">LRKTEISLDEIDEKRDYLKIDGFFEFEGDNENIGSPHNGKFMMCLELIAEFDPFLVNHLSNYGNPGKGHTSYLSHSTYEQFIKLMASKVQNKIVEEVISAQYFSIIIDSTPDIAHRSYDKAKNLSGLYSGLQARIKEISPLADFVPCSAHSLNLNIYTFFAASTHRLNLLKVNLTLKSLSDTRWSARDDACKALNQNWDNIKQRLCDLSENINEKPNTHNEARGLLKLMNRFEVTFMSLFWGNILQRFNVAITLKVKKNPPTTIIAMSSMLKTEELEDIYPYVSFALHMFLCTPCSNCTSERSFSTLRRIKSYVRSTIS</sequence>
<dbReference type="GeneID" id="112689067"/>
<feature type="domain" description="HAT C-terminal dimerisation" evidence="1">
    <location>
        <begin position="275"/>
        <end position="317"/>
    </location>
</feature>
<accession>A0A8B8G6Y9</accession>
<dbReference type="PANTHER" id="PTHR45749">
    <property type="match status" value="1"/>
</dbReference>
<dbReference type="PANTHER" id="PTHR45749:SF23">
    <property type="entry name" value="ZINC FINGER MYM-TYPE PROTEIN 1-LIKE"/>
    <property type="match status" value="1"/>
</dbReference>
<reference evidence="3" key="1">
    <citation type="submission" date="2025-08" db="UniProtKB">
        <authorList>
            <consortium name="RefSeq"/>
        </authorList>
    </citation>
    <scope>IDENTIFICATION</scope>
    <source>
        <tissue evidence="3">Whole body</tissue>
    </source>
</reference>
<feature type="non-terminal residue" evidence="3">
    <location>
        <position position="1"/>
    </location>
</feature>
<protein>
    <submittedName>
        <fullName evidence="3">Uncharacterized protein LOC112689067</fullName>
    </submittedName>
</protein>
<evidence type="ECO:0000313" key="3">
    <source>
        <dbReference type="RefSeq" id="XP_025418356.1"/>
    </source>
</evidence>
<keyword evidence="2" id="KW-1185">Reference proteome</keyword>
<dbReference type="InterPro" id="IPR008906">
    <property type="entry name" value="HATC_C_dom"/>
</dbReference>
<dbReference type="RefSeq" id="XP_025418356.1">
    <property type="nucleotide sequence ID" value="XM_025562571.1"/>
</dbReference>
<evidence type="ECO:0000313" key="2">
    <source>
        <dbReference type="Proteomes" id="UP000694846"/>
    </source>
</evidence>